<gene>
    <name evidence="2" type="ORF">H7K45_08535</name>
</gene>
<dbReference type="InterPro" id="IPR029058">
    <property type="entry name" value="AB_hydrolase_fold"/>
</dbReference>
<reference evidence="2" key="1">
    <citation type="submission" date="2020-07" db="EMBL/GenBank/DDBJ databases">
        <authorList>
            <person name="Pettersson B.M.F."/>
            <person name="Behra P.R.K."/>
            <person name="Ramesh M."/>
            <person name="Das S."/>
            <person name="Dasgupta S."/>
            <person name="Kirsebom L.A."/>
        </authorList>
    </citation>
    <scope>NUCLEOTIDE SEQUENCE</scope>
    <source>
        <strain evidence="2">DSM 44838</strain>
    </source>
</reference>
<comment type="caution">
    <text evidence="2">The sequence shown here is derived from an EMBL/GenBank/DDBJ whole genome shotgun (WGS) entry which is preliminary data.</text>
</comment>
<evidence type="ECO:0000313" key="3">
    <source>
        <dbReference type="Proteomes" id="UP001141629"/>
    </source>
</evidence>
<dbReference type="Proteomes" id="UP001141629">
    <property type="component" value="Unassembled WGS sequence"/>
</dbReference>
<dbReference type="Gene3D" id="3.40.50.1820">
    <property type="entry name" value="alpha/beta hydrolase"/>
    <property type="match status" value="1"/>
</dbReference>
<evidence type="ECO:0000259" key="1">
    <source>
        <dbReference type="Pfam" id="PF00561"/>
    </source>
</evidence>
<dbReference type="PRINTS" id="PR00111">
    <property type="entry name" value="ABHYDROLASE"/>
</dbReference>
<dbReference type="RefSeq" id="WP_263995368.1">
    <property type="nucleotide sequence ID" value="NZ_JACKVK010000005.1"/>
</dbReference>
<dbReference type="InterPro" id="IPR000073">
    <property type="entry name" value="AB_hydrolase_1"/>
</dbReference>
<dbReference type="AlphaFoldDB" id="A0A9X2YZW7"/>
<dbReference type="Pfam" id="PF00561">
    <property type="entry name" value="Abhydrolase_1"/>
    <property type="match status" value="1"/>
</dbReference>
<keyword evidence="2" id="KW-0378">Hydrolase</keyword>
<proteinExistence type="predicted"/>
<name>A0A9X2YZW7_9MYCO</name>
<dbReference type="SUPFAM" id="SSF53474">
    <property type="entry name" value="alpha/beta-Hydrolases"/>
    <property type="match status" value="1"/>
</dbReference>
<evidence type="ECO:0000313" key="2">
    <source>
        <dbReference type="EMBL" id="MCV7420585.1"/>
    </source>
</evidence>
<keyword evidence="3" id="KW-1185">Reference proteome</keyword>
<feature type="domain" description="AB hydrolase-1" evidence="1">
    <location>
        <begin position="18"/>
        <end position="244"/>
    </location>
</feature>
<sequence length="265" mass="27727">MVSHQLNVVRTGPRGETPAVVLLHSAGLDLTYWDAQIAALGDEFDVIAFDLPGHGASIAPATAITIEQISKSTSTAIAELGVGPVALVGLSVGGLIAQHVALAAPGLVDSLALLDTAARFAPEGQSAMRQRATALREEGMSAILGGLFEHWFLPETRDRRPDIVDRAEKTLMNNDVGVQAALWEMIAAFDSCATLGAIDVPTLVLVGEHDSSSPVSSAEELRGGIPNARMAIIEQAAHLSPIEQPAAVTGHLAAFLHDVETARSR</sequence>
<accession>A0A9X2YZW7</accession>
<dbReference type="EMBL" id="JACKVK010000005">
    <property type="protein sequence ID" value="MCV7420585.1"/>
    <property type="molecule type" value="Genomic_DNA"/>
</dbReference>
<dbReference type="InterPro" id="IPR050266">
    <property type="entry name" value="AB_hydrolase_sf"/>
</dbReference>
<dbReference type="PANTHER" id="PTHR43798">
    <property type="entry name" value="MONOACYLGLYCEROL LIPASE"/>
    <property type="match status" value="1"/>
</dbReference>
<organism evidence="2 3">
    <name type="scientific">Mycobacterium yunnanensis</name>
    <dbReference type="NCBI Taxonomy" id="368477"/>
    <lineage>
        <taxon>Bacteria</taxon>
        <taxon>Bacillati</taxon>
        <taxon>Actinomycetota</taxon>
        <taxon>Actinomycetes</taxon>
        <taxon>Mycobacteriales</taxon>
        <taxon>Mycobacteriaceae</taxon>
        <taxon>Mycobacterium</taxon>
    </lineage>
</organism>
<reference evidence="2" key="2">
    <citation type="journal article" date="2022" name="BMC Genomics">
        <title>Comparative genome analysis of mycobacteria focusing on tRNA and non-coding RNA.</title>
        <authorList>
            <person name="Behra P.R.K."/>
            <person name="Pettersson B.M.F."/>
            <person name="Ramesh M."/>
            <person name="Das S."/>
            <person name="Dasgupta S."/>
            <person name="Kirsebom L.A."/>
        </authorList>
    </citation>
    <scope>NUCLEOTIDE SEQUENCE</scope>
    <source>
        <strain evidence="2">DSM 44838</strain>
    </source>
</reference>
<dbReference type="GO" id="GO:0016787">
    <property type="term" value="F:hydrolase activity"/>
    <property type="evidence" value="ECO:0007669"/>
    <property type="project" value="UniProtKB-KW"/>
</dbReference>
<protein>
    <submittedName>
        <fullName evidence="2">Alpha/beta fold hydrolase</fullName>
    </submittedName>
</protein>
<dbReference type="PANTHER" id="PTHR43798:SF29">
    <property type="entry name" value="AB HYDROLASE-1 DOMAIN-CONTAINING PROTEIN"/>
    <property type="match status" value="1"/>
</dbReference>